<dbReference type="NCBIfam" id="TIGR00045">
    <property type="entry name" value="glycerate kinase"/>
    <property type="match status" value="1"/>
</dbReference>
<dbReference type="EMBL" id="CAJVAP010000015">
    <property type="protein sequence ID" value="CAG7611781.1"/>
    <property type="molecule type" value="Genomic_DNA"/>
</dbReference>
<comment type="caution">
    <text evidence="2">The sequence shown here is derived from an EMBL/GenBank/DDBJ whole genome shotgun (WGS) entry which is preliminary data.</text>
</comment>
<gene>
    <name evidence="2" type="primary">glxK</name>
    <name evidence="2" type="ORF">LEUCIP111803_01479</name>
</gene>
<dbReference type="PANTHER" id="PTHR21599:SF0">
    <property type="entry name" value="GLYCERATE KINASE"/>
    <property type="match status" value="1"/>
</dbReference>
<accession>A0A916NVV9</accession>
<keyword evidence="1 2" id="KW-0808">Transferase</keyword>
<comment type="similarity">
    <text evidence="1">Belongs to the glycerate kinase type-1 family.</text>
</comment>
<reference evidence="2" key="1">
    <citation type="submission" date="2021-06" db="EMBL/GenBank/DDBJ databases">
        <authorList>
            <person name="Criscuolo A."/>
        </authorList>
    </citation>
    <scope>NUCLEOTIDE SEQUENCE</scope>
    <source>
        <strain evidence="2">CIP111803</strain>
    </source>
</reference>
<dbReference type="GO" id="GO:0008887">
    <property type="term" value="F:glycerate kinase activity"/>
    <property type="evidence" value="ECO:0007669"/>
    <property type="project" value="UniProtKB-EC"/>
</dbReference>
<keyword evidence="3" id="KW-1185">Reference proteome</keyword>
<dbReference type="PANTHER" id="PTHR21599">
    <property type="entry name" value="GLYCERATE KINASE"/>
    <property type="match status" value="1"/>
</dbReference>
<dbReference type="AlphaFoldDB" id="A0A916NVV9"/>
<dbReference type="RefSeq" id="WP_236022030.1">
    <property type="nucleotide sequence ID" value="NZ_CAJVAP010000015.1"/>
</dbReference>
<dbReference type="Proteomes" id="UP000693892">
    <property type="component" value="Unassembled WGS sequence"/>
</dbReference>
<keyword evidence="1" id="KW-0418">Kinase</keyword>
<evidence type="ECO:0000313" key="2">
    <source>
        <dbReference type="EMBL" id="CAG7611781.1"/>
    </source>
</evidence>
<sequence length="379" mass="37988">MNAGAAMRVVFSPDSFKGSISAERAAAALAAGWGIERPEDTVLLRPMADGGEGSLDTVAAAVPGARRIPVEVTGPDDRAIDAHWLRLPDGSAVVELAETSGLLRLAKDPQGEPVLQPRSAHTLGTGQAIRAAIEAGARRVFVALGGSASSDGGAGILVGLGARLLDDAGHPLEPGNTALERIAEVDRSGVIPMPPAGITAWTDVRSPLLGPEGAVAVFGPQKGLRGVDAERAEAALERWAVILGGDPALPGTGAAGGAGFALARIGAELRGGAASIAEIIGLDGAVDGAVAGADLVVTGEGSFDAQSAQGKVVSLVQRIAAERGVPVALVAGRIGAPTDGFVAAHSLLRLAGQGQDPMRDAEAILREAGRRLAVEVGRA</sequence>
<evidence type="ECO:0000313" key="3">
    <source>
        <dbReference type="Proteomes" id="UP000693892"/>
    </source>
</evidence>
<proteinExistence type="inferred from homology"/>
<dbReference type="PIRSF" id="PIRSF006078">
    <property type="entry name" value="GlxK"/>
    <property type="match status" value="1"/>
</dbReference>
<dbReference type="InterPro" id="IPR004381">
    <property type="entry name" value="Glycerate_kinase"/>
</dbReference>
<name>A0A916NVV9_9MICO</name>
<protein>
    <submittedName>
        <fullName evidence="2">Glycerate 3-kinase</fullName>
        <ecNumber evidence="2">2.7.1.31</ecNumber>
    </submittedName>
</protein>
<dbReference type="EC" id="2.7.1.31" evidence="2"/>
<dbReference type="Pfam" id="PF02595">
    <property type="entry name" value="Gly_kinase"/>
    <property type="match status" value="1"/>
</dbReference>
<organism evidence="2 3">
    <name type="scientific">Leucobacter soli</name>
    <dbReference type="NCBI Taxonomy" id="2812850"/>
    <lineage>
        <taxon>Bacteria</taxon>
        <taxon>Bacillati</taxon>
        <taxon>Actinomycetota</taxon>
        <taxon>Actinomycetes</taxon>
        <taxon>Micrococcales</taxon>
        <taxon>Microbacteriaceae</taxon>
        <taxon>Leucobacter</taxon>
    </lineage>
</organism>
<dbReference type="GO" id="GO:0031388">
    <property type="term" value="P:organic acid phosphorylation"/>
    <property type="evidence" value="ECO:0007669"/>
    <property type="project" value="InterPro"/>
</dbReference>
<evidence type="ECO:0000256" key="1">
    <source>
        <dbReference type="PIRNR" id="PIRNR006078"/>
    </source>
</evidence>